<reference evidence="1 2" key="1">
    <citation type="journal article" date="2020" name="Microbiol. Resour. Announc.">
        <title>Draft Genome Sequence of a Cladosporium Species Isolated from the Mesophotic Ascidian Didemnum maculosum.</title>
        <authorList>
            <person name="Gioti A."/>
            <person name="Siaperas R."/>
            <person name="Nikolaivits E."/>
            <person name="Le Goff G."/>
            <person name="Ouazzani J."/>
            <person name="Kotoulas G."/>
            <person name="Topakas E."/>
        </authorList>
    </citation>
    <scope>NUCLEOTIDE SEQUENCE [LARGE SCALE GENOMIC DNA]</scope>
    <source>
        <strain evidence="1 2">TM138-S3</strain>
    </source>
</reference>
<dbReference type="GeneID" id="96003062"/>
<dbReference type="RefSeq" id="XP_069232864.1">
    <property type="nucleotide sequence ID" value="XM_069370224.1"/>
</dbReference>
<name>A0AB34L327_9PEZI</name>
<keyword evidence="2" id="KW-1185">Reference proteome</keyword>
<organism evidence="1 2">
    <name type="scientific">Cladosporium halotolerans</name>
    <dbReference type="NCBI Taxonomy" id="1052096"/>
    <lineage>
        <taxon>Eukaryota</taxon>
        <taxon>Fungi</taxon>
        <taxon>Dikarya</taxon>
        <taxon>Ascomycota</taxon>
        <taxon>Pezizomycotina</taxon>
        <taxon>Dothideomycetes</taxon>
        <taxon>Dothideomycetidae</taxon>
        <taxon>Cladosporiales</taxon>
        <taxon>Cladosporiaceae</taxon>
        <taxon>Cladosporium</taxon>
    </lineage>
</organism>
<dbReference type="Proteomes" id="UP000803884">
    <property type="component" value="Unassembled WGS sequence"/>
</dbReference>
<evidence type="ECO:0000313" key="1">
    <source>
        <dbReference type="EMBL" id="KAL1589759.1"/>
    </source>
</evidence>
<evidence type="ECO:0000313" key="2">
    <source>
        <dbReference type="Proteomes" id="UP000803884"/>
    </source>
</evidence>
<proteinExistence type="predicted"/>
<accession>A0AB34L327</accession>
<dbReference type="AlphaFoldDB" id="A0AB34L327"/>
<dbReference type="EMBL" id="JAAQHG020000004">
    <property type="protein sequence ID" value="KAL1589759.1"/>
    <property type="molecule type" value="Genomic_DNA"/>
</dbReference>
<gene>
    <name evidence="1" type="ORF">WHR41_01618</name>
</gene>
<comment type="caution">
    <text evidence="1">The sequence shown here is derived from an EMBL/GenBank/DDBJ whole genome shotgun (WGS) entry which is preliminary data.</text>
</comment>
<sequence length="184" mass="20200">MSSPPLTAYLFYWNLKTPTDNHWHPYPGASATKHLTTAPAWTSRLDLPATSVDAAPFVLAASTLAYFRQLPSLGWTAHANPFQNKPTMLAAHRSALLAVPAILLAQAAGVEYRYAIPRWSHERERRRDEEQARSHVETGMFLGGGVMVARSLAGLGPRWSLVDLVLGGALADLALREYFKAHGI</sequence>
<protein>
    <submittedName>
        <fullName evidence="1">Uncharacterized protein</fullName>
    </submittedName>
</protein>